<gene>
    <name evidence="9" type="ORF">G6L72_25380</name>
    <name evidence="10" type="ORF">G6M88_22220</name>
</gene>
<comment type="similarity">
    <text evidence="1">Belongs to the LysR transcriptional regulatory family.</text>
</comment>
<dbReference type="PROSITE" id="PS50931">
    <property type="entry name" value="HTH_LYSR"/>
    <property type="match status" value="1"/>
</dbReference>
<keyword evidence="4" id="KW-0804">Transcription</keyword>
<dbReference type="Pfam" id="PF03466">
    <property type="entry name" value="LysR_substrate"/>
    <property type="match status" value="1"/>
</dbReference>
<evidence type="ECO:0000313" key="9">
    <source>
        <dbReference type="EMBL" id="NTF40017.1"/>
    </source>
</evidence>
<name>A0AAE7USX4_9HYPH</name>
<evidence type="ECO:0000256" key="2">
    <source>
        <dbReference type="ARBA" id="ARBA00023015"/>
    </source>
</evidence>
<dbReference type="RefSeq" id="WP_065699481.1">
    <property type="nucleotide sequence ID" value="NZ_CP049207.1"/>
</dbReference>
<accession>A0AAE7USX4</accession>
<reference evidence="9 12" key="1">
    <citation type="journal article" date="2020" name="Science">
        <title>Unexpected conservation and global transmission of agrobacterial virulence plasmids.</title>
        <authorList>
            <person name="Weisberg A.J."/>
            <person name="Davis E.W. 2nd"/>
            <person name="Tabima J."/>
            <person name="Belcher M.S."/>
            <person name="Miller M."/>
            <person name="Kuo C.H."/>
            <person name="Loper J.E."/>
            <person name="Grunwald N.J."/>
            <person name="Putnam M.L."/>
            <person name="Chang J.H."/>
        </authorList>
    </citation>
    <scope>NUCLEOTIDE SEQUENCE [LARGE SCALE GENOMIC DNA]</scope>
    <source>
        <strain evidence="9 12">A19/93</strain>
    </source>
</reference>
<sequence length="309" mass="33850">MESLANLESFARSAELGSFSAAARRLGLTPAAVSRNVAALEVSLKLRLFHRSTRSLNLTEAGERFLLSIRDHLENLQSAIADVSHSDGEPSGILKISMGPTFGIGYILPMLPEFMRRYPRIRPEWMFENRQVDLVSEGYDAAIGGGFELAQGVVARTLAPAHLIAVASPDYLRGRPLPASPTDLAALDGIAMRSLRTGRIPQRLMRNASGDEQPVSCKETIVVNDPAAMRAASLMGLGVSLIVKADALPHLERGELVRLIPSWWVDAGPISIYYASRNLVPLKTRVFVDFVVELFQRERYPERFAGSLG</sequence>
<reference evidence="10" key="2">
    <citation type="submission" date="2020-02" db="EMBL/GenBank/DDBJ databases">
        <title>Unexpected conservation and global transmission of agrobacterial virulence plasmids.</title>
        <authorList>
            <person name="Weisberg A.J."/>
            <person name="Davis E.W. II"/>
            <person name="Tabima J.R."/>
            <person name="Belcher M.S."/>
            <person name="Miller M."/>
            <person name="Kuo C.-H."/>
            <person name="Loper J.E."/>
            <person name="Grunwald N.J."/>
            <person name="Putnam M.L."/>
            <person name="Chang J.H."/>
        </authorList>
    </citation>
    <scope>NUCLEOTIDE SEQUENCE</scope>
    <source>
        <strain evidence="10">W2/73</strain>
    </source>
</reference>
<dbReference type="PANTHER" id="PTHR30537">
    <property type="entry name" value="HTH-TYPE TRANSCRIPTIONAL REGULATOR"/>
    <property type="match status" value="1"/>
</dbReference>
<evidence type="ECO:0000313" key="12">
    <source>
        <dbReference type="Proteomes" id="UP000822331"/>
    </source>
</evidence>
<dbReference type="KEGG" id="arui:G6M88_22220"/>
<dbReference type="Proteomes" id="UP000822331">
    <property type="component" value="Unassembled WGS sequence"/>
</dbReference>
<dbReference type="SUPFAM" id="SSF53850">
    <property type="entry name" value="Periplasmic binding protein-like II"/>
    <property type="match status" value="1"/>
</dbReference>
<keyword evidence="3" id="KW-0238">DNA-binding</keyword>
<dbReference type="InterPro" id="IPR000847">
    <property type="entry name" value="LysR_HTH_N"/>
</dbReference>
<protein>
    <recommendedName>
        <fullName evidence="6">HTH-type transcriptional regulator TtuA</fullName>
    </recommendedName>
    <alternativeName>
        <fullName evidence="7">Tartrate utilization transcriptional regulator</fullName>
    </alternativeName>
</protein>
<dbReference type="GO" id="GO:0006351">
    <property type="term" value="P:DNA-templated transcription"/>
    <property type="evidence" value="ECO:0007669"/>
    <property type="project" value="TreeGrafter"/>
</dbReference>
<dbReference type="SUPFAM" id="SSF46785">
    <property type="entry name" value="Winged helix' DNA-binding domain"/>
    <property type="match status" value="1"/>
</dbReference>
<evidence type="ECO:0000313" key="10">
    <source>
        <dbReference type="EMBL" id="QTG03072.1"/>
    </source>
</evidence>
<feature type="domain" description="HTH lysR-type" evidence="8">
    <location>
        <begin position="14"/>
        <end position="59"/>
    </location>
</feature>
<dbReference type="InterPro" id="IPR058163">
    <property type="entry name" value="LysR-type_TF_proteobact-type"/>
</dbReference>
<evidence type="ECO:0000256" key="5">
    <source>
        <dbReference type="ARBA" id="ARBA00054626"/>
    </source>
</evidence>
<dbReference type="FunFam" id="1.10.10.10:FF:000001">
    <property type="entry name" value="LysR family transcriptional regulator"/>
    <property type="match status" value="1"/>
</dbReference>
<evidence type="ECO:0000259" key="8">
    <source>
        <dbReference type="PROSITE" id="PS50931"/>
    </source>
</evidence>
<dbReference type="InterPro" id="IPR036388">
    <property type="entry name" value="WH-like_DNA-bd_sf"/>
</dbReference>
<organism evidence="10 11">
    <name type="scientific">Agrobacterium rubi</name>
    <dbReference type="NCBI Taxonomy" id="28099"/>
    <lineage>
        <taxon>Bacteria</taxon>
        <taxon>Pseudomonadati</taxon>
        <taxon>Pseudomonadota</taxon>
        <taxon>Alphaproteobacteria</taxon>
        <taxon>Hyphomicrobiales</taxon>
        <taxon>Rhizobiaceae</taxon>
        <taxon>Rhizobium/Agrobacterium group</taxon>
        <taxon>Agrobacterium</taxon>
    </lineage>
</organism>
<dbReference type="InterPro" id="IPR005119">
    <property type="entry name" value="LysR_subst-bd"/>
</dbReference>
<dbReference type="GO" id="GO:0043565">
    <property type="term" value="F:sequence-specific DNA binding"/>
    <property type="evidence" value="ECO:0007669"/>
    <property type="project" value="TreeGrafter"/>
</dbReference>
<comment type="function">
    <text evidence="5">Transcriptional regulator of the ttuABCDE tartrate utilization operon.</text>
</comment>
<evidence type="ECO:0000256" key="4">
    <source>
        <dbReference type="ARBA" id="ARBA00023163"/>
    </source>
</evidence>
<dbReference type="AlphaFoldDB" id="A0AAE7USX4"/>
<evidence type="ECO:0000256" key="6">
    <source>
        <dbReference type="ARBA" id="ARBA00067332"/>
    </source>
</evidence>
<dbReference type="EMBL" id="JAAMCP010000018">
    <property type="protein sequence ID" value="NTF40017.1"/>
    <property type="molecule type" value="Genomic_DNA"/>
</dbReference>
<dbReference type="PANTHER" id="PTHR30537:SF72">
    <property type="entry name" value="LYSR FAMILY TRANSCRIPTIONAL REGULATOR"/>
    <property type="match status" value="1"/>
</dbReference>
<evidence type="ECO:0000256" key="7">
    <source>
        <dbReference type="ARBA" id="ARBA00083243"/>
    </source>
</evidence>
<dbReference type="Pfam" id="PF00126">
    <property type="entry name" value="HTH_1"/>
    <property type="match status" value="1"/>
</dbReference>
<evidence type="ECO:0000313" key="11">
    <source>
        <dbReference type="Proteomes" id="UP000663912"/>
    </source>
</evidence>
<dbReference type="Gene3D" id="3.40.190.290">
    <property type="match status" value="1"/>
</dbReference>
<evidence type="ECO:0000256" key="3">
    <source>
        <dbReference type="ARBA" id="ARBA00023125"/>
    </source>
</evidence>
<dbReference type="Proteomes" id="UP000663912">
    <property type="component" value="Chromosome 2"/>
</dbReference>
<dbReference type="InterPro" id="IPR036390">
    <property type="entry name" value="WH_DNA-bd_sf"/>
</dbReference>
<dbReference type="EMBL" id="CP049207">
    <property type="protein sequence ID" value="QTG03072.1"/>
    <property type="molecule type" value="Genomic_DNA"/>
</dbReference>
<keyword evidence="12" id="KW-1185">Reference proteome</keyword>
<dbReference type="CDD" id="cd08422">
    <property type="entry name" value="PBP2_CrgA_like"/>
    <property type="match status" value="1"/>
</dbReference>
<evidence type="ECO:0000256" key="1">
    <source>
        <dbReference type="ARBA" id="ARBA00009437"/>
    </source>
</evidence>
<dbReference type="GO" id="GO:0003700">
    <property type="term" value="F:DNA-binding transcription factor activity"/>
    <property type="evidence" value="ECO:0007669"/>
    <property type="project" value="InterPro"/>
</dbReference>
<dbReference type="Gene3D" id="1.10.10.10">
    <property type="entry name" value="Winged helix-like DNA-binding domain superfamily/Winged helix DNA-binding domain"/>
    <property type="match status" value="1"/>
</dbReference>
<proteinExistence type="inferred from homology"/>
<keyword evidence="2" id="KW-0805">Transcription regulation</keyword>